<dbReference type="Gene3D" id="3.10.50.40">
    <property type="match status" value="1"/>
</dbReference>
<reference evidence="5" key="3">
    <citation type="submission" date="2025-09" db="UniProtKB">
        <authorList>
            <consortium name="Ensembl"/>
        </authorList>
    </citation>
    <scope>IDENTIFICATION</scope>
</reference>
<sequence length="245" mass="28181">MADEPTRQWSDEQLKSDDLPKKDIIKFIQDNAAHSFLNEQKLLGNIKNVAKTAKKEQLIAAYNHLFESKRFLGTEPIEEVTEQVRSVKLEEKPKDVPAEVVDEVLEAGLFIYLFIHYYYYLFLCFCNFLLTGSQGPPKYFKSVLKKGDKENFPKKGDNVSCWYTGSLEDGTVFDTNIPTTARKKKQTKPLTFKVGLGRVIRGWDEGIMTMSKGETSRLEIEPEWAYGRKGLPDSKYPFLWSPLTF</sequence>
<dbReference type="Gene3D" id="1.10.720.80">
    <property type="match status" value="1"/>
</dbReference>
<reference evidence="5" key="2">
    <citation type="submission" date="2025-08" db="UniProtKB">
        <authorList>
            <consortium name="Ensembl"/>
        </authorList>
    </citation>
    <scope>IDENTIFICATION</scope>
</reference>
<comment type="catalytic activity">
    <reaction evidence="2">
        <text>[protein]-peptidylproline (omega=180) = [protein]-peptidylproline (omega=0)</text>
        <dbReference type="Rhea" id="RHEA:16237"/>
        <dbReference type="Rhea" id="RHEA-COMP:10747"/>
        <dbReference type="Rhea" id="RHEA-COMP:10748"/>
        <dbReference type="ChEBI" id="CHEBI:83833"/>
        <dbReference type="ChEBI" id="CHEBI:83834"/>
        <dbReference type="EC" id="5.2.1.8"/>
    </reaction>
</comment>
<keyword evidence="3" id="KW-0472">Membrane</keyword>
<dbReference type="SUPFAM" id="SSF54534">
    <property type="entry name" value="FKBP-like"/>
    <property type="match status" value="1"/>
</dbReference>
<dbReference type="EC" id="5.2.1.8" evidence="2"/>
<dbReference type="Pfam" id="PF18410">
    <property type="entry name" value="BTHB"/>
    <property type="match status" value="1"/>
</dbReference>
<keyword evidence="1" id="KW-0597">Phosphoprotein</keyword>
<protein>
    <recommendedName>
        <fullName evidence="2">peptidylprolyl isomerase</fullName>
        <ecNumber evidence="2">5.2.1.8</ecNumber>
    </recommendedName>
</protein>
<dbReference type="Proteomes" id="UP000007635">
    <property type="component" value="Chromosome XVIII"/>
</dbReference>
<evidence type="ECO:0000256" key="2">
    <source>
        <dbReference type="PROSITE-ProRule" id="PRU00277"/>
    </source>
</evidence>
<feature type="domain" description="PPIase FKBP-type" evidence="4">
    <location>
        <begin position="156"/>
        <end position="237"/>
    </location>
</feature>
<evidence type="ECO:0000313" key="5">
    <source>
        <dbReference type="Ensembl" id="ENSGACP00000057078.1"/>
    </source>
</evidence>
<accession>A0AAQ4R2R7</accession>
<feature type="transmembrane region" description="Helical" evidence="3">
    <location>
        <begin position="109"/>
        <end position="130"/>
    </location>
</feature>
<dbReference type="PROSITE" id="PS50059">
    <property type="entry name" value="FKBP_PPIASE"/>
    <property type="match status" value="1"/>
</dbReference>
<dbReference type="PANTHER" id="PTHR46493">
    <property type="entry name" value="PEPTIDYL-PROLYL CIS-TRANS ISOMERASE FKBP3"/>
    <property type="match status" value="1"/>
</dbReference>
<dbReference type="PANTHER" id="PTHR46493:SF1">
    <property type="entry name" value="PEPTIDYL-PROLYL CIS-TRANS ISOMERASE FKBP3"/>
    <property type="match status" value="1"/>
</dbReference>
<evidence type="ECO:0000313" key="6">
    <source>
        <dbReference type="Proteomes" id="UP000007635"/>
    </source>
</evidence>
<dbReference type="InterPro" id="IPR043368">
    <property type="entry name" value="FKBP3"/>
</dbReference>
<evidence type="ECO:0000259" key="4">
    <source>
        <dbReference type="PROSITE" id="PS50059"/>
    </source>
</evidence>
<organism evidence="5 6">
    <name type="scientific">Gasterosteus aculeatus aculeatus</name>
    <name type="common">three-spined stickleback</name>
    <dbReference type="NCBI Taxonomy" id="481459"/>
    <lineage>
        <taxon>Eukaryota</taxon>
        <taxon>Metazoa</taxon>
        <taxon>Chordata</taxon>
        <taxon>Craniata</taxon>
        <taxon>Vertebrata</taxon>
        <taxon>Euteleostomi</taxon>
        <taxon>Actinopterygii</taxon>
        <taxon>Neopterygii</taxon>
        <taxon>Teleostei</taxon>
        <taxon>Neoteleostei</taxon>
        <taxon>Acanthomorphata</taxon>
        <taxon>Eupercaria</taxon>
        <taxon>Perciformes</taxon>
        <taxon>Cottioidei</taxon>
        <taxon>Gasterosteales</taxon>
        <taxon>Gasterosteidae</taxon>
        <taxon>Gasterosteus</taxon>
    </lineage>
</organism>
<dbReference type="InterPro" id="IPR046357">
    <property type="entry name" value="PPIase_dom_sf"/>
</dbReference>
<dbReference type="GO" id="GO:0003755">
    <property type="term" value="F:peptidyl-prolyl cis-trans isomerase activity"/>
    <property type="evidence" value="ECO:0007669"/>
    <property type="project" value="UniProtKB-KW"/>
</dbReference>
<dbReference type="CDD" id="cd21063">
    <property type="entry name" value="BTHB_FKBP25"/>
    <property type="match status" value="1"/>
</dbReference>
<dbReference type="GeneTree" id="ENSGT00940000154514"/>
<dbReference type="AlphaFoldDB" id="A0AAQ4R2R7"/>
<keyword evidence="3" id="KW-1133">Transmembrane helix</keyword>
<proteinExistence type="predicted"/>
<evidence type="ECO:0000256" key="1">
    <source>
        <dbReference type="ARBA" id="ARBA00022553"/>
    </source>
</evidence>
<keyword evidence="2" id="KW-0413">Isomerase</keyword>
<dbReference type="Ensembl" id="ENSGACT00000034696.1">
    <property type="protein sequence ID" value="ENSGACP00000057078.1"/>
    <property type="gene ID" value="ENSGACG00000012834.2"/>
</dbReference>
<evidence type="ECO:0000256" key="3">
    <source>
        <dbReference type="SAM" id="Phobius"/>
    </source>
</evidence>
<dbReference type="InterPro" id="IPR001179">
    <property type="entry name" value="PPIase_FKBP_dom"/>
</dbReference>
<keyword evidence="3" id="KW-0812">Transmembrane</keyword>
<name>A0AAQ4R2R7_GASAC</name>
<keyword evidence="6" id="KW-1185">Reference proteome</keyword>
<keyword evidence="2" id="KW-0697">Rotamase</keyword>
<reference evidence="5 6" key="1">
    <citation type="journal article" date="2021" name="G3 (Bethesda)">
        <title>Improved contiguity of the threespine stickleback genome using long-read sequencing.</title>
        <authorList>
            <person name="Nath S."/>
            <person name="Shaw D.E."/>
            <person name="White M.A."/>
        </authorList>
    </citation>
    <scope>NUCLEOTIDE SEQUENCE [LARGE SCALE GENOMIC DNA]</scope>
    <source>
        <strain evidence="5 6">Lake Benthic</strain>
    </source>
</reference>
<dbReference type="Pfam" id="PF00254">
    <property type="entry name" value="FKBP_C"/>
    <property type="match status" value="1"/>
</dbReference>
<dbReference type="InterPro" id="IPR041200">
    <property type="entry name" value="FKBP3_BTHB"/>
</dbReference>